<dbReference type="Proteomes" id="UP001487305">
    <property type="component" value="Unassembled WGS sequence"/>
</dbReference>
<evidence type="ECO:0000259" key="2">
    <source>
        <dbReference type="PROSITE" id="PS50943"/>
    </source>
</evidence>
<dbReference type="EMBL" id="JBBNOP010000008">
    <property type="protein sequence ID" value="MEQ3363425.1"/>
    <property type="molecule type" value="Genomic_DNA"/>
</dbReference>
<accession>A0ABV1JF18</accession>
<keyword evidence="4" id="KW-1185">Reference proteome</keyword>
<evidence type="ECO:0000313" key="3">
    <source>
        <dbReference type="EMBL" id="MEQ3363425.1"/>
    </source>
</evidence>
<reference evidence="3 4" key="1">
    <citation type="submission" date="2024-04" db="EMBL/GenBank/DDBJ databases">
        <title>Human intestinal bacterial collection.</title>
        <authorList>
            <person name="Pauvert C."/>
            <person name="Hitch T.C.A."/>
            <person name="Clavel T."/>
        </authorList>
    </citation>
    <scope>NUCLEOTIDE SEQUENCE [LARGE SCALE GENOMIC DNA]</scope>
    <source>
        <strain evidence="3 4">CLA-KB-H42</strain>
    </source>
</reference>
<dbReference type="InterPro" id="IPR010982">
    <property type="entry name" value="Lambda_DNA-bd_dom_sf"/>
</dbReference>
<dbReference type="PANTHER" id="PTHR46558">
    <property type="entry name" value="TRACRIPTIONAL REGULATORY PROTEIN-RELATED-RELATED"/>
    <property type="match status" value="1"/>
</dbReference>
<dbReference type="Pfam" id="PF01381">
    <property type="entry name" value="HTH_3"/>
    <property type="match status" value="1"/>
</dbReference>
<evidence type="ECO:0000313" key="4">
    <source>
        <dbReference type="Proteomes" id="UP001487305"/>
    </source>
</evidence>
<evidence type="ECO:0000256" key="1">
    <source>
        <dbReference type="ARBA" id="ARBA00023125"/>
    </source>
</evidence>
<name>A0ABV1JF18_9ACTN</name>
<proteinExistence type="predicted"/>
<gene>
    <name evidence="3" type="ORF">AAA083_10605</name>
</gene>
<dbReference type="SMART" id="SM00530">
    <property type="entry name" value="HTH_XRE"/>
    <property type="match status" value="1"/>
</dbReference>
<dbReference type="SUPFAM" id="SSF47413">
    <property type="entry name" value="lambda repressor-like DNA-binding domains"/>
    <property type="match status" value="1"/>
</dbReference>
<dbReference type="Gene3D" id="1.10.260.40">
    <property type="entry name" value="lambda repressor-like DNA-binding domains"/>
    <property type="match status" value="1"/>
</dbReference>
<sequence length="138" mass="15530">MDTTGEKIKRYRNMRKMTQAQLGEKVGLGDGAIRHYESGIRTPTEEQLTDIANVLDVSVNALRSYHVSTAKELLSMLVQFEDEYGLVPDQNGEALTINKKANAAPKLKQALKNWADMREKLSEGEIDDAEYVEWKASL</sequence>
<keyword evidence="1" id="KW-0238">DNA-binding</keyword>
<dbReference type="InterPro" id="IPR001387">
    <property type="entry name" value="Cro/C1-type_HTH"/>
</dbReference>
<feature type="domain" description="HTH cro/C1-type" evidence="2">
    <location>
        <begin position="8"/>
        <end position="62"/>
    </location>
</feature>
<dbReference type="CDD" id="cd00093">
    <property type="entry name" value="HTH_XRE"/>
    <property type="match status" value="1"/>
</dbReference>
<organism evidence="3 4">
    <name type="scientific">Raoultibacter massiliensis</name>
    <dbReference type="NCBI Taxonomy" id="1852371"/>
    <lineage>
        <taxon>Bacteria</taxon>
        <taxon>Bacillati</taxon>
        <taxon>Actinomycetota</taxon>
        <taxon>Coriobacteriia</taxon>
        <taxon>Eggerthellales</taxon>
        <taxon>Eggerthellaceae</taxon>
        <taxon>Raoultibacter</taxon>
    </lineage>
</organism>
<comment type="caution">
    <text evidence="3">The sequence shown here is derived from an EMBL/GenBank/DDBJ whole genome shotgun (WGS) entry which is preliminary data.</text>
</comment>
<dbReference type="PROSITE" id="PS50943">
    <property type="entry name" value="HTH_CROC1"/>
    <property type="match status" value="1"/>
</dbReference>
<dbReference type="PANTHER" id="PTHR46558:SF11">
    <property type="entry name" value="HTH-TYPE TRANSCRIPTIONAL REGULATOR XRE"/>
    <property type="match status" value="1"/>
</dbReference>
<protein>
    <submittedName>
        <fullName evidence="3">Helix-turn-helix transcriptional regulator</fullName>
    </submittedName>
</protein>
<dbReference type="RefSeq" id="WP_349227665.1">
    <property type="nucleotide sequence ID" value="NZ_JBBNOP010000008.1"/>
</dbReference>